<name>A0A8R1IA21_CAEJA</name>
<dbReference type="Proteomes" id="UP000005237">
    <property type="component" value="Unassembled WGS sequence"/>
</dbReference>
<evidence type="ECO:0000313" key="2">
    <source>
        <dbReference type="Proteomes" id="UP000005237"/>
    </source>
</evidence>
<reference evidence="2" key="1">
    <citation type="submission" date="2010-08" db="EMBL/GenBank/DDBJ databases">
        <authorList>
            <consortium name="Caenorhabditis japonica Sequencing Consortium"/>
            <person name="Wilson R.K."/>
        </authorList>
    </citation>
    <scope>NUCLEOTIDE SEQUENCE [LARGE SCALE GENOMIC DNA]</scope>
    <source>
        <strain evidence="2">DF5081</strain>
    </source>
</reference>
<dbReference type="AlphaFoldDB" id="A0A8R1IA21"/>
<protein>
    <submittedName>
        <fullName evidence="1">Uncharacterized protein</fullName>
    </submittedName>
</protein>
<evidence type="ECO:0000313" key="1">
    <source>
        <dbReference type="EnsemblMetazoa" id="CJA31690b.1"/>
    </source>
</evidence>
<accession>A0A8R1IA21</accession>
<keyword evidence="2" id="KW-1185">Reference proteome</keyword>
<dbReference type="EnsemblMetazoa" id="CJA31690b.1">
    <property type="protein sequence ID" value="CJA31690b.1"/>
    <property type="gene ID" value="WBGene00207537"/>
</dbReference>
<reference evidence="1" key="2">
    <citation type="submission" date="2022-06" db="UniProtKB">
        <authorList>
            <consortium name="EnsemblMetazoa"/>
        </authorList>
    </citation>
    <scope>IDENTIFICATION</scope>
    <source>
        <strain evidence="1">DF5081</strain>
    </source>
</reference>
<proteinExistence type="predicted"/>
<organism evidence="1 2">
    <name type="scientific">Caenorhabditis japonica</name>
    <dbReference type="NCBI Taxonomy" id="281687"/>
    <lineage>
        <taxon>Eukaryota</taxon>
        <taxon>Metazoa</taxon>
        <taxon>Ecdysozoa</taxon>
        <taxon>Nematoda</taxon>
        <taxon>Chromadorea</taxon>
        <taxon>Rhabditida</taxon>
        <taxon>Rhabditina</taxon>
        <taxon>Rhabditomorpha</taxon>
        <taxon>Rhabditoidea</taxon>
        <taxon>Rhabditidae</taxon>
        <taxon>Peloderinae</taxon>
        <taxon>Caenorhabditis</taxon>
    </lineage>
</organism>
<sequence>MEKQVYEKTENGILGDQHDHAVVLRKDGPTTSRIRIKIFIHNEALRGNLGHGRRRIGILEARRAWSTVGRDRVTWRSLKRTYPDLKFDAFVTPEYGFHFEVDSYCGDERRGERVIAVAEQERESCFGAHSAMKLDAFLQGKCCLGQQVEDQFLDYAC</sequence>